<dbReference type="Proteomes" id="UP000828048">
    <property type="component" value="Chromosome 7"/>
</dbReference>
<comment type="caution">
    <text evidence="1">The sequence shown here is derived from an EMBL/GenBank/DDBJ whole genome shotgun (WGS) entry which is preliminary data.</text>
</comment>
<evidence type="ECO:0000313" key="2">
    <source>
        <dbReference type="Proteomes" id="UP000828048"/>
    </source>
</evidence>
<reference evidence="1 2" key="1">
    <citation type="journal article" date="2021" name="Hortic Res">
        <title>High-quality reference genome and annotation aids understanding of berry development for evergreen blueberry (Vaccinium darrowii).</title>
        <authorList>
            <person name="Yu J."/>
            <person name="Hulse-Kemp A.M."/>
            <person name="Babiker E."/>
            <person name="Staton M."/>
        </authorList>
    </citation>
    <scope>NUCLEOTIDE SEQUENCE [LARGE SCALE GENOMIC DNA]</scope>
    <source>
        <strain evidence="2">cv. NJ 8807/NJ 8810</strain>
        <tissue evidence="1">Young leaf</tissue>
    </source>
</reference>
<accession>A0ACB7Y726</accession>
<protein>
    <submittedName>
        <fullName evidence="1">Uncharacterized protein</fullName>
    </submittedName>
</protein>
<keyword evidence="2" id="KW-1185">Reference proteome</keyword>
<name>A0ACB7Y726_9ERIC</name>
<proteinExistence type="predicted"/>
<dbReference type="EMBL" id="CM037157">
    <property type="protein sequence ID" value="KAH7848814.1"/>
    <property type="molecule type" value="Genomic_DNA"/>
</dbReference>
<evidence type="ECO:0000313" key="1">
    <source>
        <dbReference type="EMBL" id="KAH7848814.1"/>
    </source>
</evidence>
<gene>
    <name evidence="1" type="ORF">Vadar_008411</name>
</gene>
<sequence>MAQPQQATNSSVTPAKGNKLICDTCKLISQDTLILKHLPRVKARLHDCFKLHSDAIDDLENAVKNYQSQKYAQVRVEARAALAFLTTCEERFKNRGLVSPVTKRYNMAVQLNCNSSEHLEHALLMDN</sequence>
<organism evidence="1 2">
    <name type="scientific">Vaccinium darrowii</name>
    <dbReference type="NCBI Taxonomy" id="229202"/>
    <lineage>
        <taxon>Eukaryota</taxon>
        <taxon>Viridiplantae</taxon>
        <taxon>Streptophyta</taxon>
        <taxon>Embryophyta</taxon>
        <taxon>Tracheophyta</taxon>
        <taxon>Spermatophyta</taxon>
        <taxon>Magnoliopsida</taxon>
        <taxon>eudicotyledons</taxon>
        <taxon>Gunneridae</taxon>
        <taxon>Pentapetalae</taxon>
        <taxon>asterids</taxon>
        <taxon>Ericales</taxon>
        <taxon>Ericaceae</taxon>
        <taxon>Vaccinioideae</taxon>
        <taxon>Vaccinieae</taxon>
        <taxon>Vaccinium</taxon>
    </lineage>
</organism>